<dbReference type="GO" id="GO:0016491">
    <property type="term" value="F:oxidoreductase activity"/>
    <property type="evidence" value="ECO:0007669"/>
    <property type="project" value="InterPro"/>
</dbReference>
<dbReference type="GO" id="GO:0005576">
    <property type="term" value="C:extracellular region"/>
    <property type="evidence" value="ECO:0007669"/>
    <property type="project" value="UniProtKB-SubCell"/>
</dbReference>
<feature type="region of interest" description="Disordered" evidence="6">
    <location>
        <begin position="1"/>
        <end position="41"/>
    </location>
</feature>
<dbReference type="SUPFAM" id="SSF48056">
    <property type="entry name" value="Di-copper centre-containing domain"/>
    <property type="match status" value="1"/>
</dbReference>
<keyword evidence="2" id="KW-0964">Secreted</keyword>
<accession>A0AAV2QRD1</accession>
<dbReference type="Gene3D" id="2.60.40.1520">
    <property type="entry name" value="Hemocyanin, C-terminal domain"/>
    <property type="match status" value="1"/>
</dbReference>
<evidence type="ECO:0000313" key="9">
    <source>
        <dbReference type="Proteomes" id="UP001497623"/>
    </source>
</evidence>
<feature type="domain" description="Tyrosinase copper-binding" evidence="7">
    <location>
        <begin position="472"/>
        <end position="483"/>
    </location>
</feature>
<evidence type="ECO:0000256" key="2">
    <source>
        <dbReference type="ARBA" id="ARBA00022525"/>
    </source>
</evidence>
<keyword evidence="5" id="KW-1015">Disulfide bond</keyword>
<dbReference type="InterPro" id="IPR036697">
    <property type="entry name" value="Hemocyanin_N_sf"/>
</dbReference>
<dbReference type="Proteomes" id="UP001497623">
    <property type="component" value="Unassembled WGS sequence"/>
</dbReference>
<name>A0AAV2QRD1_MEGNR</name>
<dbReference type="InterPro" id="IPR013788">
    <property type="entry name" value="Hemocyanin/hexamerin"/>
</dbReference>
<dbReference type="AlphaFoldDB" id="A0AAV2QRD1"/>
<dbReference type="PRINTS" id="PR00187">
    <property type="entry name" value="HAEMOCYANIN"/>
</dbReference>
<evidence type="ECO:0000256" key="6">
    <source>
        <dbReference type="SAM" id="MobiDB-lite"/>
    </source>
</evidence>
<comment type="caution">
    <text evidence="8">The sequence shown here is derived from an EMBL/GenBank/DDBJ whole genome shotgun (WGS) entry which is preliminary data.</text>
</comment>
<dbReference type="Pfam" id="PF03723">
    <property type="entry name" value="Hemocyanin_C"/>
    <property type="match status" value="1"/>
</dbReference>
<feature type="non-terminal residue" evidence="8">
    <location>
        <position position="1"/>
    </location>
</feature>
<dbReference type="Gene3D" id="1.10.1280.10">
    <property type="entry name" value="Di-copper center containing domain from catechol oxidase"/>
    <property type="match status" value="1"/>
</dbReference>
<dbReference type="InterPro" id="IPR014756">
    <property type="entry name" value="Ig_E-set"/>
</dbReference>
<evidence type="ECO:0000256" key="4">
    <source>
        <dbReference type="ARBA" id="ARBA00023008"/>
    </source>
</evidence>
<dbReference type="InterPro" id="IPR000896">
    <property type="entry name" value="Hemocyanin/hexamerin_mid_dom"/>
</dbReference>
<keyword evidence="3" id="KW-0479">Metal-binding</keyword>
<evidence type="ECO:0000313" key="8">
    <source>
        <dbReference type="EMBL" id="CAL4095289.1"/>
    </source>
</evidence>
<dbReference type="Pfam" id="PF00372">
    <property type="entry name" value="Hemocyanin_M"/>
    <property type="match status" value="1"/>
</dbReference>
<dbReference type="InterPro" id="IPR008922">
    <property type="entry name" value="Di-copper_centre_dom_sf"/>
</dbReference>
<protein>
    <recommendedName>
        <fullName evidence="7">Tyrosinase copper-binding domain-containing protein</fullName>
    </recommendedName>
</protein>
<organism evidence="8 9">
    <name type="scientific">Meganyctiphanes norvegica</name>
    <name type="common">Northern krill</name>
    <name type="synonym">Thysanopoda norvegica</name>
    <dbReference type="NCBI Taxonomy" id="48144"/>
    <lineage>
        <taxon>Eukaryota</taxon>
        <taxon>Metazoa</taxon>
        <taxon>Ecdysozoa</taxon>
        <taxon>Arthropoda</taxon>
        <taxon>Crustacea</taxon>
        <taxon>Multicrustacea</taxon>
        <taxon>Malacostraca</taxon>
        <taxon>Eumalacostraca</taxon>
        <taxon>Eucarida</taxon>
        <taxon>Euphausiacea</taxon>
        <taxon>Euphausiidae</taxon>
        <taxon>Meganyctiphanes</taxon>
    </lineage>
</organism>
<keyword evidence="9" id="KW-1185">Reference proteome</keyword>
<feature type="compositionally biased region" description="Basic and acidic residues" evidence="6">
    <location>
        <begin position="1"/>
        <end position="13"/>
    </location>
</feature>
<dbReference type="PROSITE" id="PS00498">
    <property type="entry name" value="TYROSINASE_2"/>
    <property type="match status" value="1"/>
</dbReference>
<dbReference type="PANTHER" id="PTHR11511">
    <property type="entry name" value="LARVAL STORAGE PROTEIN/PHENOLOXIDASE"/>
    <property type="match status" value="1"/>
</dbReference>
<dbReference type="SUPFAM" id="SSF48050">
    <property type="entry name" value="Hemocyanin, N-terminal domain"/>
    <property type="match status" value="1"/>
</dbReference>
<dbReference type="Gene3D" id="1.20.1370.10">
    <property type="entry name" value="Hemocyanin, N-terminal domain"/>
    <property type="match status" value="1"/>
</dbReference>
<dbReference type="InterPro" id="IPR005203">
    <property type="entry name" value="Hemocyanin_C"/>
</dbReference>
<dbReference type="InterPro" id="IPR002227">
    <property type="entry name" value="Tyrosinase_Cu-bd"/>
</dbReference>
<gene>
    <name evidence="8" type="ORF">MNOR_LOCUS15376</name>
</gene>
<dbReference type="Pfam" id="PF03722">
    <property type="entry name" value="Hemocyanin_N"/>
    <property type="match status" value="1"/>
</dbReference>
<dbReference type="SUPFAM" id="SSF81296">
    <property type="entry name" value="E set domains"/>
    <property type="match status" value="1"/>
</dbReference>
<dbReference type="EMBL" id="CAXKWB010009594">
    <property type="protein sequence ID" value="CAL4095289.1"/>
    <property type="molecule type" value="Genomic_DNA"/>
</dbReference>
<dbReference type="InterPro" id="IPR005204">
    <property type="entry name" value="Hemocyanin_N"/>
</dbReference>
<dbReference type="PANTHER" id="PTHR11511:SF4">
    <property type="entry name" value="PHENOLOXIDASE 2-RELATED"/>
    <property type="match status" value="1"/>
</dbReference>
<sequence length="644" mass="75006">ECLDGEYRNKKSFDPTQANENSMVWDRSKNPFDSNVMSQKEIMTRIHDPRRLEKIKRQQKKKMKKEKRINKINYPKSKNEDKIPDNTWRREVLKLFEKSSMYEKTDNQAMGGLEKSLKIPKDASFSPFNEEHLEAAKELVKVFMGVADEEELVDQGREINPRVNHQLFIYALNVALRKKAFGVSPPNIEETLPELFVSDSVMEAAKEKGLRVNNNKIAKNIADDKSLHVRSGFGPNKLKLIQSVKFNQQSSKDKEKRLDYWREDFKLNSLLYNWNIVHTPLEKEDENKMPRRGEMFYNYYNQLLARYNHERLSAGLPPVLPYGDMDKPIKEGVTPHLGAGARKIVGRRPNTIPTDLEEPEDKDLPYLAIEKSFFREYRKNLTKQIRNGELIYKNGETQKLSDKVEINSEEKRGIDVLGRCIDYFSTEKDNRTKSCEGLNDLGHTFLARVHDPKQKEATLVGPMDSYIFSAHDPLFYRWHKYLDDIFQEYKKTQRPYTGTQLTYSDVHLKDVHIASDSGPVTSCGEVLTGCSVHNYQLSRGLDFQNDPNVELGVVRLDHFQFTTHIRILNKLQKSLDVNIRVFLAPKYNEKGKTMNFDEQRLLWVLMDEWVQKLRSGVNNIRRSSTESTVSESCMNRFIDLEEDS</sequence>
<proteinExistence type="predicted"/>
<evidence type="ECO:0000256" key="1">
    <source>
        <dbReference type="ARBA" id="ARBA00004613"/>
    </source>
</evidence>
<dbReference type="InterPro" id="IPR037020">
    <property type="entry name" value="Hemocyanin_C_sf"/>
</dbReference>
<comment type="subcellular location">
    <subcellularLocation>
        <location evidence="1">Secreted</location>
    </subcellularLocation>
</comment>
<keyword evidence="4" id="KW-0186">Copper</keyword>
<dbReference type="GO" id="GO:0046872">
    <property type="term" value="F:metal ion binding"/>
    <property type="evidence" value="ECO:0007669"/>
    <property type="project" value="UniProtKB-KW"/>
</dbReference>
<feature type="non-terminal residue" evidence="8">
    <location>
        <position position="644"/>
    </location>
</feature>
<evidence type="ECO:0000256" key="3">
    <source>
        <dbReference type="ARBA" id="ARBA00022723"/>
    </source>
</evidence>
<evidence type="ECO:0000256" key="5">
    <source>
        <dbReference type="ARBA" id="ARBA00023157"/>
    </source>
</evidence>
<evidence type="ECO:0000259" key="7">
    <source>
        <dbReference type="PROSITE" id="PS00498"/>
    </source>
</evidence>
<reference evidence="8 9" key="1">
    <citation type="submission" date="2024-05" db="EMBL/GenBank/DDBJ databases">
        <authorList>
            <person name="Wallberg A."/>
        </authorList>
    </citation>
    <scope>NUCLEOTIDE SEQUENCE [LARGE SCALE GENOMIC DNA]</scope>
</reference>